<dbReference type="Gene3D" id="2.60.120.260">
    <property type="entry name" value="Galactose-binding domain-like"/>
    <property type="match status" value="1"/>
</dbReference>
<dbReference type="AlphaFoldDB" id="A0A448ZDU7"/>
<accession>A0A448ZDU7</accession>
<feature type="domain" description="CEMIP beta-helix" evidence="4">
    <location>
        <begin position="692"/>
        <end position="875"/>
    </location>
</feature>
<gene>
    <name evidence="5" type="ORF">PSNMU_V1.4_AUG-EV-PASAV3_0070860</name>
</gene>
<evidence type="ECO:0000256" key="2">
    <source>
        <dbReference type="SAM" id="MobiDB-lite"/>
    </source>
</evidence>
<dbReference type="InterPro" id="IPR052387">
    <property type="entry name" value="Fibrocystin"/>
</dbReference>
<evidence type="ECO:0000256" key="1">
    <source>
        <dbReference type="ARBA" id="ARBA00022729"/>
    </source>
</evidence>
<feature type="chain" id="PRO_5019232170" description="CEMIP beta-helix domain-containing protein" evidence="3">
    <location>
        <begin position="36"/>
        <end position="976"/>
    </location>
</feature>
<dbReference type="EMBL" id="CAACVS010000265">
    <property type="protein sequence ID" value="VEU40209.1"/>
    <property type="molecule type" value="Genomic_DNA"/>
</dbReference>
<keyword evidence="1 3" id="KW-0732">Signal</keyword>
<reference evidence="5 6" key="1">
    <citation type="submission" date="2019-01" db="EMBL/GenBank/DDBJ databases">
        <authorList>
            <person name="Ferrante I. M."/>
        </authorList>
    </citation>
    <scope>NUCLEOTIDE SEQUENCE [LARGE SCALE GENOMIC DNA]</scope>
    <source>
        <strain evidence="5 6">B856</strain>
    </source>
</reference>
<feature type="compositionally biased region" description="Polar residues" evidence="2">
    <location>
        <begin position="957"/>
        <end position="976"/>
    </location>
</feature>
<dbReference type="PANTHER" id="PTHR46769">
    <property type="entry name" value="POLYCYSTIC KIDNEY AND HEPATIC DISEASE 1 (AUTOSOMAL RECESSIVE)-LIKE 1"/>
    <property type="match status" value="1"/>
</dbReference>
<evidence type="ECO:0000313" key="6">
    <source>
        <dbReference type="Proteomes" id="UP000291116"/>
    </source>
</evidence>
<dbReference type="Pfam" id="PF24606">
    <property type="entry name" value="CEMIP_beta-hel"/>
    <property type="match status" value="1"/>
</dbReference>
<feature type="region of interest" description="Disordered" evidence="2">
    <location>
        <begin position="951"/>
        <end position="976"/>
    </location>
</feature>
<feature type="signal peptide" evidence="3">
    <location>
        <begin position="1"/>
        <end position="35"/>
    </location>
</feature>
<protein>
    <recommendedName>
        <fullName evidence="4">CEMIP beta-helix domain-containing protein</fullName>
    </recommendedName>
</protein>
<evidence type="ECO:0000256" key="3">
    <source>
        <dbReference type="SAM" id="SignalP"/>
    </source>
</evidence>
<proteinExistence type="predicted"/>
<evidence type="ECO:0000313" key="5">
    <source>
        <dbReference type="EMBL" id="VEU40209.1"/>
    </source>
</evidence>
<organism evidence="5 6">
    <name type="scientific">Pseudo-nitzschia multistriata</name>
    <dbReference type="NCBI Taxonomy" id="183589"/>
    <lineage>
        <taxon>Eukaryota</taxon>
        <taxon>Sar</taxon>
        <taxon>Stramenopiles</taxon>
        <taxon>Ochrophyta</taxon>
        <taxon>Bacillariophyta</taxon>
        <taxon>Bacillariophyceae</taxon>
        <taxon>Bacillariophycidae</taxon>
        <taxon>Bacillariales</taxon>
        <taxon>Bacillariaceae</taxon>
        <taxon>Pseudo-nitzschia</taxon>
    </lineage>
</organism>
<dbReference type="SUPFAM" id="SSF51126">
    <property type="entry name" value="Pectin lyase-like"/>
    <property type="match status" value="1"/>
</dbReference>
<evidence type="ECO:0000259" key="4">
    <source>
        <dbReference type="Pfam" id="PF24606"/>
    </source>
</evidence>
<dbReference type="Proteomes" id="UP000291116">
    <property type="component" value="Unassembled WGS sequence"/>
</dbReference>
<dbReference type="InterPro" id="IPR055401">
    <property type="entry name" value="CEMIP_beta-hel_dom"/>
</dbReference>
<dbReference type="InterPro" id="IPR011050">
    <property type="entry name" value="Pectin_lyase_fold/virulence"/>
</dbReference>
<dbReference type="InterPro" id="IPR012334">
    <property type="entry name" value="Pectin_lyas_fold"/>
</dbReference>
<dbReference type="Gene3D" id="2.160.20.10">
    <property type="entry name" value="Single-stranded right-handed beta-helix, Pectin lyase-like"/>
    <property type="match status" value="1"/>
</dbReference>
<dbReference type="OrthoDB" id="39300at2759"/>
<keyword evidence="6" id="KW-1185">Reference proteome</keyword>
<sequence length="976" mass="108054">MAMHSFTRLRSPPRKFCRCHVLSLSIFLCIIISLSQQLCEGRLSGRDETENVEDIVYPRGDFLPLACNERLDDDPCITPWSRVFGNQLVFPTAVEIPCGKCVVMYPLKDRQRLTFSGGLRVLGKLVIHSNDIFTTSILVHGELVIESLKPIDGVPDVSITWIDTKPNRTLFFQSPEGGDESNSICGGSRGACGMGRKPFVVAGGKLNIRGLPSPYMPTWVPLYDVDRRVSTSEDPLVSIPAIEDTTHKYKPPKPGCPKDDSLIHYDYLDSDLSDIFKGSYGSISTFTLNGGLKVTNRSHSQHCPVIDLNHIRRCLEPDKLYLMTMKVLLTRDGIVDETDCAKGKGDDHCMSIYQSRMSARGIGRTTSLWKERESFGSMLGEETTIAVDFNFTSKQLSESNIYEMIQLRGPGPGVDMELLEFTLRAPPKEAFPKNVCDDLVPTNGNAELLGLSPYPFRTNNDDTFLSVVAEGNNNYFEVTGRKFAAKKVKKGRSANAGITWDIPLSCMNAHANYTFHADVRMRSLDPASSEWKMKAYFPGKKRPTKIVVASCPKGMGTWVGCDGEFHVSEDLVEANRIEIFLETDASSCDVDYDVDNLSFKLVERSVDHLILPKSVENLWSVGAEIMITSHTSEWNGHSTRRISSIENHDEDGYVSVGLNEAIDGPLTVGSHPFYATEVALLSRNIVFSGEGGAHLTVLKTPGQDQIIQGVDFNGFGEEGVHRSYPIYFDSCNNNPNSIVSKNTIRESNQRCIVIDETNNMLIEGNIAFGNKGHCFVVQTGTEVGNVFKSNLGAFCQKSKLLLSARNNKKEETDDTPATFWIGSPSNHWIGNVASGSEGSGFWIQPKNHRQTGFAGSSHILSLTEFRDNVAHSTDEESLKITGYSPTQMASIKNFRSYLTNKGHFVVSRSSNIAAEKTMLDTPIESEYFPMIGTTIVPIEGGEEYLIEEDTEEGSFHHISSNPTDVFNLQSSPSLLE</sequence>
<name>A0A448ZDU7_9STRA</name>
<dbReference type="PANTHER" id="PTHR46769:SF2">
    <property type="entry name" value="FIBROCYSTIN-L ISOFORM 2 PRECURSOR-RELATED"/>
    <property type="match status" value="1"/>
</dbReference>